<evidence type="ECO:0000313" key="2">
    <source>
        <dbReference type="EMBL" id="GAA0183025.1"/>
    </source>
</evidence>
<reference evidence="2 3" key="1">
    <citation type="submission" date="2024-01" db="EMBL/GenBank/DDBJ databases">
        <title>The complete chloroplast genome sequence of Lithospermum erythrorhizon: insights into the phylogenetic relationship among Boraginaceae species and the maternal lineages of purple gromwells.</title>
        <authorList>
            <person name="Okada T."/>
            <person name="Watanabe K."/>
        </authorList>
    </citation>
    <scope>NUCLEOTIDE SEQUENCE [LARGE SCALE GENOMIC DNA]</scope>
</reference>
<comment type="caution">
    <text evidence="2">The sequence shown here is derived from an EMBL/GenBank/DDBJ whole genome shotgun (WGS) entry which is preliminary data.</text>
</comment>
<name>A0AAV3RQ49_LITER</name>
<evidence type="ECO:0000256" key="1">
    <source>
        <dbReference type="SAM" id="MobiDB-lite"/>
    </source>
</evidence>
<sequence>MESNSCDGDHLESDVRLPPRKRLLAGLKRQSSPGSTIYNDSLNEFEMRVNHILKNYTSNPDVSNEEIFEISRTAALEAIKFAEVARAAAEEKAAKAVKAMAAAKSALELVATLSEDTDTIDTYLKKIKMNLNSPAQTLYSKQKGTQNCRNDEELARNLHRSMNSSGRVSKNSLTVEKSSHKPNTPSPPSKRPKLCAGGTTTEGKQSPMSNGHGLVGKGTLEVSVQENNMDRAVLSIPKSNDGDKLKMVIQEAPQCDKADNLNVENGESQTVHANKKCLDSPDDTCSKGGNKVKHKQKTLPLSVCNLRDKVNVKEDLKDDLKSGSLPVAGEETTKAIGDGNSPGDCLGSVERTSLLKYQTFETETTAEQNEVSQS</sequence>
<organism evidence="2 3">
    <name type="scientific">Lithospermum erythrorhizon</name>
    <name type="common">Purple gromwell</name>
    <name type="synonym">Lithospermum officinale var. erythrorhizon</name>
    <dbReference type="NCBI Taxonomy" id="34254"/>
    <lineage>
        <taxon>Eukaryota</taxon>
        <taxon>Viridiplantae</taxon>
        <taxon>Streptophyta</taxon>
        <taxon>Embryophyta</taxon>
        <taxon>Tracheophyta</taxon>
        <taxon>Spermatophyta</taxon>
        <taxon>Magnoliopsida</taxon>
        <taxon>eudicotyledons</taxon>
        <taxon>Gunneridae</taxon>
        <taxon>Pentapetalae</taxon>
        <taxon>asterids</taxon>
        <taxon>lamiids</taxon>
        <taxon>Boraginales</taxon>
        <taxon>Boraginaceae</taxon>
        <taxon>Boraginoideae</taxon>
        <taxon>Lithospermeae</taxon>
        <taxon>Lithospermum</taxon>
    </lineage>
</organism>
<gene>
    <name evidence="2" type="ORF">LIER_30512</name>
</gene>
<dbReference type="EMBL" id="BAABME010010959">
    <property type="protein sequence ID" value="GAA0183025.1"/>
    <property type="molecule type" value="Genomic_DNA"/>
</dbReference>
<dbReference type="PANTHER" id="PTHR35477">
    <property type="entry name" value="OS06G0728500 PROTEIN"/>
    <property type="match status" value="1"/>
</dbReference>
<feature type="region of interest" description="Disordered" evidence="1">
    <location>
        <begin position="160"/>
        <end position="212"/>
    </location>
</feature>
<feature type="compositionally biased region" description="Polar residues" evidence="1">
    <location>
        <begin position="160"/>
        <end position="176"/>
    </location>
</feature>
<dbReference type="Proteomes" id="UP001454036">
    <property type="component" value="Unassembled WGS sequence"/>
</dbReference>
<keyword evidence="3" id="KW-1185">Reference proteome</keyword>
<protein>
    <submittedName>
        <fullName evidence="2">Uncharacterized protein</fullName>
    </submittedName>
</protein>
<dbReference type="PANTHER" id="PTHR35477:SF1">
    <property type="entry name" value="OS06G0728500 PROTEIN"/>
    <property type="match status" value="1"/>
</dbReference>
<accession>A0AAV3RQ49</accession>
<dbReference type="AlphaFoldDB" id="A0AAV3RQ49"/>
<proteinExistence type="predicted"/>
<evidence type="ECO:0000313" key="3">
    <source>
        <dbReference type="Proteomes" id="UP001454036"/>
    </source>
</evidence>
<feature type="compositionally biased region" description="Polar residues" evidence="1">
    <location>
        <begin position="198"/>
        <end position="209"/>
    </location>
</feature>
<feature type="region of interest" description="Disordered" evidence="1">
    <location>
        <begin position="323"/>
        <end position="347"/>
    </location>
</feature>